<organism evidence="1">
    <name type="scientific">Anguilla anguilla</name>
    <name type="common">European freshwater eel</name>
    <name type="synonym">Muraena anguilla</name>
    <dbReference type="NCBI Taxonomy" id="7936"/>
    <lineage>
        <taxon>Eukaryota</taxon>
        <taxon>Metazoa</taxon>
        <taxon>Chordata</taxon>
        <taxon>Craniata</taxon>
        <taxon>Vertebrata</taxon>
        <taxon>Euteleostomi</taxon>
        <taxon>Actinopterygii</taxon>
        <taxon>Neopterygii</taxon>
        <taxon>Teleostei</taxon>
        <taxon>Anguilliformes</taxon>
        <taxon>Anguillidae</taxon>
        <taxon>Anguilla</taxon>
    </lineage>
</organism>
<name>A0A0E9R439_ANGAN</name>
<reference evidence="1" key="2">
    <citation type="journal article" date="2015" name="Fish Shellfish Immunol.">
        <title>Early steps in the European eel (Anguilla anguilla)-Vibrio vulnificus interaction in the gills: Role of the RtxA13 toxin.</title>
        <authorList>
            <person name="Callol A."/>
            <person name="Pajuelo D."/>
            <person name="Ebbesson L."/>
            <person name="Teles M."/>
            <person name="MacKenzie S."/>
            <person name="Amaro C."/>
        </authorList>
    </citation>
    <scope>NUCLEOTIDE SEQUENCE</scope>
</reference>
<accession>A0A0E9R439</accession>
<dbReference type="EMBL" id="GBXM01085459">
    <property type="protein sequence ID" value="JAH23118.1"/>
    <property type="molecule type" value="Transcribed_RNA"/>
</dbReference>
<sequence length="40" mass="4740">MLFRNIKQACHECETIIMGGFNYPDINWEFMTGQGVRKNF</sequence>
<reference evidence="1" key="1">
    <citation type="submission" date="2014-11" db="EMBL/GenBank/DDBJ databases">
        <authorList>
            <person name="Amaro Gonzalez C."/>
        </authorList>
    </citation>
    <scope>NUCLEOTIDE SEQUENCE</scope>
</reference>
<protein>
    <submittedName>
        <fullName evidence="1">Uncharacterized protein</fullName>
    </submittedName>
</protein>
<evidence type="ECO:0000313" key="1">
    <source>
        <dbReference type="EMBL" id="JAH23118.1"/>
    </source>
</evidence>
<proteinExistence type="predicted"/>
<dbReference type="AlphaFoldDB" id="A0A0E9R439"/>